<dbReference type="PANTHER" id="PTHR32468:SF26">
    <property type="entry name" value="CATION_H(+) ANTIPORTER 15"/>
    <property type="match status" value="1"/>
</dbReference>
<keyword evidence="5" id="KW-0630">Potassium</keyword>
<evidence type="ECO:0000313" key="14">
    <source>
        <dbReference type="EMBL" id="DAD26347.1"/>
    </source>
</evidence>
<keyword evidence="4 10" id="KW-0812">Transmembrane</keyword>
<evidence type="ECO:0000256" key="9">
    <source>
        <dbReference type="ARBA" id="ARBA00038341"/>
    </source>
</evidence>
<organism evidence="14 15">
    <name type="scientific">Nelumbo nucifera</name>
    <name type="common">Sacred lotus</name>
    <dbReference type="NCBI Taxonomy" id="4432"/>
    <lineage>
        <taxon>Eukaryota</taxon>
        <taxon>Viridiplantae</taxon>
        <taxon>Streptophyta</taxon>
        <taxon>Embryophyta</taxon>
        <taxon>Tracheophyta</taxon>
        <taxon>Spermatophyta</taxon>
        <taxon>Magnoliopsida</taxon>
        <taxon>Proteales</taxon>
        <taxon>Nelumbonaceae</taxon>
        <taxon>Nelumbo</taxon>
    </lineage>
</organism>
<keyword evidence="3" id="KW-0633">Potassium transport</keyword>
<keyword evidence="2" id="KW-0813">Transport</keyword>
<feature type="domain" description="Cation/H+ exchanger transmembrane" evidence="11">
    <location>
        <begin position="63"/>
        <end position="437"/>
    </location>
</feature>
<feature type="transmembrane region" description="Helical" evidence="10">
    <location>
        <begin position="144"/>
        <end position="166"/>
    </location>
</feature>
<feature type="transmembrane region" description="Helical" evidence="10">
    <location>
        <begin position="331"/>
        <end position="352"/>
    </location>
</feature>
<evidence type="ECO:0000256" key="8">
    <source>
        <dbReference type="ARBA" id="ARBA00023136"/>
    </source>
</evidence>
<dbReference type="InterPro" id="IPR006153">
    <property type="entry name" value="Cation/H_exchanger_TM"/>
</dbReference>
<dbReference type="AlphaFoldDB" id="A0A822Y1L2"/>
<feature type="transmembrane region" description="Helical" evidence="10">
    <location>
        <begin position="240"/>
        <end position="259"/>
    </location>
</feature>
<accession>A0A822Y1L2</accession>
<feature type="transmembrane region" description="Helical" evidence="10">
    <location>
        <begin position="280"/>
        <end position="298"/>
    </location>
</feature>
<comment type="subcellular location">
    <subcellularLocation>
        <location evidence="1">Membrane</location>
        <topology evidence="1">Multi-pass membrane protein</topology>
    </subcellularLocation>
</comment>
<evidence type="ECO:0000256" key="10">
    <source>
        <dbReference type="SAM" id="Phobius"/>
    </source>
</evidence>
<feature type="transmembrane region" description="Helical" evidence="10">
    <location>
        <begin position="79"/>
        <end position="96"/>
    </location>
</feature>
<dbReference type="InterPro" id="IPR038770">
    <property type="entry name" value="Na+/solute_symporter_sf"/>
</dbReference>
<dbReference type="Pfam" id="PF23256">
    <property type="entry name" value="CHX17_2nd"/>
    <property type="match status" value="1"/>
</dbReference>
<keyword evidence="8 10" id="KW-0472">Membrane</keyword>
<keyword evidence="6 10" id="KW-1133">Transmembrane helix</keyword>
<evidence type="ECO:0000256" key="5">
    <source>
        <dbReference type="ARBA" id="ARBA00022958"/>
    </source>
</evidence>
<evidence type="ECO:0000313" key="15">
    <source>
        <dbReference type="Proteomes" id="UP000607653"/>
    </source>
</evidence>
<dbReference type="GO" id="GO:0015297">
    <property type="term" value="F:antiporter activity"/>
    <property type="evidence" value="ECO:0007669"/>
    <property type="project" value="InterPro"/>
</dbReference>
<feature type="transmembrane region" description="Helical" evidence="10">
    <location>
        <begin position="419"/>
        <end position="441"/>
    </location>
</feature>
<evidence type="ECO:0000256" key="7">
    <source>
        <dbReference type="ARBA" id="ARBA00023065"/>
    </source>
</evidence>
<dbReference type="EMBL" id="DUZY01000002">
    <property type="protein sequence ID" value="DAD26347.1"/>
    <property type="molecule type" value="Genomic_DNA"/>
</dbReference>
<feature type="transmembrane region" description="Helical" evidence="10">
    <location>
        <begin position="358"/>
        <end position="375"/>
    </location>
</feature>
<evidence type="ECO:0000256" key="3">
    <source>
        <dbReference type="ARBA" id="ARBA00022538"/>
    </source>
</evidence>
<feature type="transmembrane region" description="Helical" evidence="10">
    <location>
        <begin position="387"/>
        <end position="407"/>
    </location>
</feature>
<dbReference type="GO" id="GO:1902600">
    <property type="term" value="P:proton transmembrane transport"/>
    <property type="evidence" value="ECO:0007669"/>
    <property type="project" value="InterPro"/>
</dbReference>
<gene>
    <name evidence="14" type="ORF">HUJ06_027815</name>
</gene>
<keyword evidence="15" id="KW-1185">Reference proteome</keyword>
<dbReference type="Pfam" id="PF00999">
    <property type="entry name" value="Na_H_Exchanger"/>
    <property type="match status" value="1"/>
</dbReference>
<feature type="transmembrane region" description="Helical" evidence="10">
    <location>
        <begin position="111"/>
        <end position="132"/>
    </location>
</feature>
<evidence type="ECO:0000256" key="4">
    <source>
        <dbReference type="ARBA" id="ARBA00022692"/>
    </source>
</evidence>
<feature type="transmembrane region" description="Helical" evidence="10">
    <location>
        <begin position="48"/>
        <end position="67"/>
    </location>
</feature>
<evidence type="ECO:0000256" key="1">
    <source>
        <dbReference type="ARBA" id="ARBA00004141"/>
    </source>
</evidence>
<reference evidence="14 15" key="1">
    <citation type="journal article" date="2020" name="Mol. Biol. Evol.">
        <title>Distinct Expression and Methylation Patterns for Genes with Different Fates following a Single Whole-Genome Duplication in Flowering Plants.</title>
        <authorList>
            <person name="Shi T."/>
            <person name="Rahmani R.S."/>
            <person name="Gugger P.F."/>
            <person name="Wang M."/>
            <person name="Li H."/>
            <person name="Zhang Y."/>
            <person name="Li Z."/>
            <person name="Wang Q."/>
            <person name="Van de Peer Y."/>
            <person name="Marchal K."/>
            <person name="Chen J."/>
        </authorList>
    </citation>
    <scope>NUCLEOTIDE SEQUENCE [LARGE SCALE GENOMIC DNA]</scope>
    <source>
        <tissue evidence="14">Leaf</tissue>
    </source>
</reference>
<dbReference type="GO" id="GO:0006813">
    <property type="term" value="P:potassium ion transport"/>
    <property type="evidence" value="ECO:0007669"/>
    <property type="project" value="UniProtKB-KW"/>
</dbReference>
<dbReference type="InterPro" id="IPR057290">
    <property type="entry name" value="CHX17_C"/>
</dbReference>
<comment type="caution">
    <text evidence="14">The sequence shown here is derived from an EMBL/GenBank/DDBJ whole genome shotgun (WGS) entry which is preliminary data.</text>
</comment>
<protein>
    <recommendedName>
        <fullName evidence="16">Cation/H(+) antiporter 15-like</fullName>
    </recommendedName>
</protein>
<dbReference type="InterPro" id="IPR050794">
    <property type="entry name" value="CPA2_transporter"/>
</dbReference>
<evidence type="ECO:0000259" key="12">
    <source>
        <dbReference type="Pfam" id="PF23256"/>
    </source>
</evidence>
<dbReference type="InterPro" id="IPR057291">
    <property type="entry name" value="CHX17_2nd"/>
</dbReference>
<feature type="transmembrane region" description="Helical" evidence="10">
    <location>
        <begin position="178"/>
        <end position="199"/>
    </location>
</feature>
<dbReference type="Pfam" id="PF23259">
    <property type="entry name" value="CHX17_C"/>
    <property type="match status" value="1"/>
</dbReference>
<proteinExistence type="inferred from homology"/>
<evidence type="ECO:0000259" key="11">
    <source>
        <dbReference type="Pfam" id="PF00999"/>
    </source>
</evidence>
<feature type="domain" description="Cation/H(+) antiporter C-terminal" evidence="13">
    <location>
        <begin position="631"/>
        <end position="775"/>
    </location>
</feature>
<sequence>MNPLDPSNHPPNHKILNTTVPSNNTVCKYHDTRFNSKGVWSGDNPLSFVLPASFIEVFMIVVISRVIHIIIRPLKQPRFVANMLSGIILGPTILGQTKEFEKLAFPGSKEMVLNTTSELAMLYLFFLVGVKMDTNLILKPKRDAVRIGMTGLILPWVLVACATHYLRPYTSIGEMGPFFIMFCLSLSLSPFPAIANIMDELNLLTSEMGKLAVSCAMVNDMVSWVVLIITAALLQRTLMASISAVASTGAFFILITHVMRPVVVGIIENTPEGGVVSQSWVVIILLGVLVNAFIGDVIGLTPNIGAFGLGVIIPEGSTLGIALVEKTETIVTEFLLPFFFLRCGLYTNIFSVRNAKNFLALQVIMLMGSVGKLVGTILPCNLNAQNALSLGLIMICKGIFNISLFLTWRFYRLIDEESFTIFVVSNLLLTVIIAPLLTTLYKPPRYFATHAAGLSLQNIRPNHELRIIACLHDERIVNDIISIIEASYPARETPIYAYVLHLVNLVGRSVAVVADPSTVYRCSTHKPTKSDYIMSAFKKYSDCTHGTVGFRPLTVIAPYKSMHEDICKIAHDNRAALILLPFHRNDHMLGSSTAALSTLTHNVLAGAPCSVALLVNRGYKYCRFAVQEHFSYSVLLLFFGGPDDREALAFASRMSTHPGLSVTVIRFQFSDDDDNDNERERQLDYSVLHEFKLKNFTNESAMFREEVVNDIEEALLLIRSLKSKYDLVIVGRRNWTCKALTGDMADWSENTELGVLGDIIASSDLLDNEYNLLVMQARM</sequence>
<keyword evidence="7" id="KW-0406">Ion transport</keyword>
<dbReference type="PANTHER" id="PTHR32468">
    <property type="entry name" value="CATION/H + ANTIPORTER"/>
    <property type="match status" value="1"/>
</dbReference>
<evidence type="ECO:0000256" key="2">
    <source>
        <dbReference type="ARBA" id="ARBA00022448"/>
    </source>
</evidence>
<dbReference type="Gene3D" id="1.20.1530.20">
    <property type="match status" value="1"/>
</dbReference>
<evidence type="ECO:0000256" key="6">
    <source>
        <dbReference type="ARBA" id="ARBA00022989"/>
    </source>
</evidence>
<evidence type="ECO:0008006" key="16">
    <source>
        <dbReference type="Google" id="ProtNLM"/>
    </source>
</evidence>
<dbReference type="GO" id="GO:0016020">
    <property type="term" value="C:membrane"/>
    <property type="evidence" value="ECO:0007669"/>
    <property type="project" value="UniProtKB-SubCell"/>
</dbReference>
<feature type="transmembrane region" description="Helical" evidence="10">
    <location>
        <begin position="211"/>
        <end position="234"/>
    </location>
</feature>
<comment type="similarity">
    <text evidence="9">Belongs to the monovalent cation:proton antiporter 2 (CPA2) transporter (TC 2.A.37) family. CHX (TC 2.A.37.4) subfamily.</text>
</comment>
<name>A0A822Y1L2_NELNU</name>
<dbReference type="Proteomes" id="UP000607653">
    <property type="component" value="Unassembled WGS sequence"/>
</dbReference>
<evidence type="ECO:0000259" key="13">
    <source>
        <dbReference type="Pfam" id="PF23259"/>
    </source>
</evidence>
<feature type="domain" description="Cation/H(+) antiporter central" evidence="12">
    <location>
        <begin position="497"/>
        <end position="619"/>
    </location>
</feature>
<dbReference type="Gene3D" id="3.40.50.12370">
    <property type="match status" value="1"/>
</dbReference>